<proteinExistence type="inferred from homology"/>
<protein>
    <submittedName>
        <fullName evidence="2">Uncharacterized protein</fullName>
    </submittedName>
</protein>
<dbReference type="AlphaFoldDB" id="A0A974CGJ6"/>
<reference evidence="3" key="1">
    <citation type="journal article" date="2016" name="Nature">
        <title>Genome evolution in the allotetraploid frog Xenopus laevis.</title>
        <authorList>
            <person name="Session A.M."/>
            <person name="Uno Y."/>
            <person name="Kwon T."/>
            <person name="Chapman J.A."/>
            <person name="Toyoda A."/>
            <person name="Takahashi S."/>
            <person name="Fukui A."/>
            <person name="Hikosaka A."/>
            <person name="Suzuki A."/>
            <person name="Kondo M."/>
            <person name="van Heeringen S.J."/>
            <person name="Quigley I."/>
            <person name="Heinz S."/>
            <person name="Ogino H."/>
            <person name="Ochi H."/>
            <person name="Hellsten U."/>
            <person name="Lyons J.B."/>
            <person name="Simakov O."/>
            <person name="Putnam N."/>
            <person name="Stites J."/>
            <person name="Kuroki Y."/>
            <person name="Tanaka T."/>
            <person name="Michiue T."/>
            <person name="Watanabe M."/>
            <person name="Bogdanovic O."/>
            <person name="Lister R."/>
            <person name="Georgiou G."/>
            <person name="Paranjpe S.S."/>
            <person name="van Kruijsbergen I."/>
            <person name="Shu S."/>
            <person name="Carlson J."/>
            <person name="Kinoshita T."/>
            <person name="Ohta Y."/>
            <person name="Mawaribuchi S."/>
            <person name="Jenkins J."/>
            <person name="Grimwood J."/>
            <person name="Schmutz J."/>
            <person name="Mitros T."/>
            <person name="Mozaffari S.V."/>
            <person name="Suzuki Y."/>
            <person name="Haramoto Y."/>
            <person name="Yamamoto T.S."/>
            <person name="Takagi C."/>
            <person name="Heald R."/>
            <person name="Miller K."/>
            <person name="Haudenschild C."/>
            <person name="Kitzman J."/>
            <person name="Nakayama T."/>
            <person name="Izutsu Y."/>
            <person name="Robert J."/>
            <person name="Fortriede J."/>
            <person name="Burns K."/>
            <person name="Lotay V."/>
            <person name="Karimi K."/>
            <person name="Yasuoka Y."/>
            <person name="Dichmann D.S."/>
            <person name="Flajnik M.F."/>
            <person name="Houston D.W."/>
            <person name="Shendure J."/>
            <person name="DuPasquier L."/>
            <person name="Vize P.D."/>
            <person name="Zorn A.M."/>
            <person name="Ito M."/>
            <person name="Marcotte E.M."/>
            <person name="Wallingford J.B."/>
            <person name="Ito Y."/>
            <person name="Asashima M."/>
            <person name="Ueno N."/>
            <person name="Matsuda Y."/>
            <person name="Veenstra G.J."/>
            <person name="Fujiyama A."/>
            <person name="Harland R.M."/>
            <person name="Taira M."/>
            <person name="Rokhsar D.S."/>
        </authorList>
    </citation>
    <scope>NUCLEOTIDE SEQUENCE [LARGE SCALE GENOMIC DNA]</scope>
    <source>
        <strain evidence="3">J</strain>
    </source>
</reference>
<dbReference type="NCBIfam" id="TIGR01571">
    <property type="entry name" value="A_thal_Cys_rich"/>
    <property type="match status" value="1"/>
</dbReference>
<evidence type="ECO:0000313" key="3">
    <source>
        <dbReference type="Proteomes" id="UP000694892"/>
    </source>
</evidence>
<gene>
    <name evidence="2" type="ORF">XELAEV_18035979mg</name>
</gene>
<evidence type="ECO:0000256" key="1">
    <source>
        <dbReference type="ARBA" id="ARBA00009024"/>
    </source>
</evidence>
<dbReference type="InterPro" id="IPR006461">
    <property type="entry name" value="PLAC_motif_containing"/>
</dbReference>
<dbReference type="Proteomes" id="UP000694892">
    <property type="component" value="Chromosome 7L"/>
</dbReference>
<sequence length="147" mass="16577">MSQTISFQPQAVQGCANSNANSNINQWDSEVFDCCQDMGICLCGTFLPMCLACKVAQDYGECCCLPFLSGTVIAMRTGIRERYHIPVISIFSLWNILRCYHIRIVFLVLPNPHISFASSSCLFARYELDKRTSTGEDGQSFRFYICL</sequence>
<dbReference type="PANTHER" id="PTHR15907">
    <property type="entry name" value="DUF614 FAMILY PROTEIN-RELATED"/>
    <property type="match status" value="1"/>
</dbReference>
<dbReference type="EMBL" id="CM004478">
    <property type="protein sequence ID" value="OCT72998.1"/>
    <property type="molecule type" value="Genomic_DNA"/>
</dbReference>
<accession>A0A974CGJ6</accession>
<evidence type="ECO:0000313" key="2">
    <source>
        <dbReference type="EMBL" id="OCT72998.1"/>
    </source>
</evidence>
<name>A0A974CGJ6_XENLA</name>
<organism evidence="2 3">
    <name type="scientific">Xenopus laevis</name>
    <name type="common">African clawed frog</name>
    <dbReference type="NCBI Taxonomy" id="8355"/>
    <lineage>
        <taxon>Eukaryota</taxon>
        <taxon>Metazoa</taxon>
        <taxon>Chordata</taxon>
        <taxon>Craniata</taxon>
        <taxon>Vertebrata</taxon>
        <taxon>Euteleostomi</taxon>
        <taxon>Amphibia</taxon>
        <taxon>Batrachia</taxon>
        <taxon>Anura</taxon>
        <taxon>Pipoidea</taxon>
        <taxon>Pipidae</taxon>
        <taxon>Xenopodinae</taxon>
        <taxon>Xenopus</taxon>
        <taxon>Xenopus</taxon>
    </lineage>
</organism>
<comment type="similarity">
    <text evidence="1">Belongs to the cornifelin family.</text>
</comment>